<dbReference type="InterPro" id="IPR000719">
    <property type="entry name" value="Prot_kinase_dom"/>
</dbReference>
<accession>A0AAZ1XXI0</accession>
<evidence type="ECO:0000256" key="10">
    <source>
        <dbReference type="RuleBase" id="RU000304"/>
    </source>
</evidence>
<comment type="catalytic activity">
    <reaction evidence="8">
        <text>L-seryl-[protein] + ATP = O-phospho-L-seryl-[protein] + ADP + H(+)</text>
        <dbReference type="Rhea" id="RHEA:17989"/>
        <dbReference type="Rhea" id="RHEA-COMP:9863"/>
        <dbReference type="Rhea" id="RHEA-COMP:11604"/>
        <dbReference type="ChEBI" id="CHEBI:15378"/>
        <dbReference type="ChEBI" id="CHEBI:29999"/>
        <dbReference type="ChEBI" id="CHEBI:30616"/>
        <dbReference type="ChEBI" id="CHEBI:83421"/>
        <dbReference type="ChEBI" id="CHEBI:456216"/>
        <dbReference type="EC" id="2.7.11.1"/>
    </reaction>
</comment>
<evidence type="ECO:0000256" key="5">
    <source>
        <dbReference type="ARBA" id="ARBA00022777"/>
    </source>
</evidence>
<dbReference type="InterPro" id="IPR051681">
    <property type="entry name" value="Ser/Thr_Kinases-Pseudokinases"/>
</dbReference>
<keyword evidence="3" id="KW-0808">Transferase</keyword>
<dbReference type="FunFam" id="3.30.200.20:FF:000316">
    <property type="entry name" value="Proto-oncogene serine/threonine-protein kinase mos"/>
    <property type="match status" value="1"/>
</dbReference>
<dbReference type="GeneID" id="116320076"/>
<organism evidence="13 14">
    <name type="scientific">Oreochromis aureus</name>
    <name type="common">Israeli tilapia</name>
    <name type="synonym">Chromis aureus</name>
    <dbReference type="NCBI Taxonomy" id="47969"/>
    <lineage>
        <taxon>Eukaryota</taxon>
        <taxon>Metazoa</taxon>
        <taxon>Chordata</taxon>
        <taxon>Craniata</taxon>
        <taxon>Vertebrata</taxon>
        <taxon>Euteleostomi</taxon>
        <taxon>Actinopterygii</taxon>
        <taxon>Neopterygii</taxon>
        <taxon>Teleostei</taxon>
        <taxon>Neoteleostei</taxon>
        <taxon>Acanthomorphata</taxon>
        <taxon>Ovalentaria</taxon>
        <taxon>Cichlomorphae</taxon>
        <taxon>Cichliformes</taxon>
        <taxon>Cichlidae</taxon>
        <taxon>African cichlids</taxon>
        <taxon>Pseudocrenilabrinae</taxon>
        <taxon>Oreochromini</taxon>
        <taxon>Oreochromis</taxon>
    </lineage>
</organism>
<proteinExistence type="inferred from homology"/>
<dbReference type="EC" id="2.7.11.1" evidence="1"/>
<dbReference type="SMART" id="SM00220">
    <property type="entry name" value="S_TKc"/>
    <property type="match status" value="1"/>
</dbReference>
<dbReference type="Gene3D" id="3.30.200.20">
    <property type="entry name" value="Phosphorylase Kinase, domain 1"/>
    <property type="match status" value="1"/>
</dbReference>
<evidence type="ECO:0000256" key="1">
    <source>
        <dbReference type="ARBA" id="ARBA00012513"/>
    </source>
</evidence>
<dbReference type="PROSITE" id="PS00108">
    <property type="entry name" value="PROTEIN_KINASE_ST"/>
    <property type="match status" value="1"/>
</dbReference>
<keyword evidence="6 9" id="KW-0067">ATP-binding</keyword>
<dbReference type="PROSITE" id="PS00107">
    <property type="entry name" value="PROTEIN_KINASE_ATP"/>
    <property type="match status" value="1"/>
</dbReference>
<dbReference type="InterPro" id="IPR017441">
    <property type="entry name" value="Protein_kinase_ATP_BS"/>
</dbReference>
<dbReference type="FunFam" id="1.10.510.10:FF:000490">
    <property type="entry name" value="Proto-oncogene serine/threonine-protein kinase mos"/>
    <property type="match status" value="1"/>
</dbReference>
<dbReference type="Ensembl" id="ENSOABT00000080993.1">
    <property type="protein sequence ID" value="ENSOABP00000072248.1"/>
    <property type="gene ID" value="ENSOABG00000027096.1"/>
</dbReference>
<dbReference type="GO" id="GO:0005524">
    <property type="term" value="F:ATP binding"/>
    <property type="evidence" value="ECO:0007669"/>
    <property type="project" value="UniProtKB-UniRule"/>
</dbReference>
<dbReference type="CDD" id="cd13979">
    <property type="entry name" value="STKc_Mos"/>
    <property type="match status" value="1"/>
</dbReference>
<evidence type="ECO:0000256" key="4">
    <source>
        <dbReference type="ARBA" id="ARBA00022741"/>
    </source>
</evidence>
<dbReference type="PANTHER" id="PTHR44329">
    <property type="entry name" value="SERINE/THREONINE-PROTEIN KINASE TNNI3K-RELATED"/>
    <property type="match status" value="1"/>
</dbReference>
<evidence type="ECO:0000256" key="11">
    <source>
        <dbReference type="SAM" id="MobiDB-lite"/>
    </source>
</evidence>
<feature type="region of interest" description="Disordered" evidence="11">
    <location>
        <begin position="1"/>
        <end position="29"/>
    </location>
</feature>
<evidence type="ECO:0000256" key="6">
    <source>
        <dbReference type="ARBA" id="ARBA00022840"/>
    </source>
</evidence>
<dbReference type="Proteomes" id="UP000472276">
    <property type="component" value="Unassembled WGS sequence"/>
</dbReference>
<reference evidence="13" key="2">
    <citation type="submission" date="2025-08" db="UniProtKB">
        <authorList>
            <consortium name="Ensembl"/>
        </authorList>
    </citation>
    <scope>IDENTIFICATION</scope>
</reference>
<name>A0AAZ1XXI0_OREAU</name>
<reference evidence="13" key="3">
    <citation type="submission" date="2025-09" db="UniProtKB">
        <authorList>
            <consortium name="Ensembl"/>
        </authorList>
    </citation>
    <scope>IDENTIFICATION</scope>
</reference>
<evidence type="ECO:0000256" key="2">
    <source>
        <dbReference type="ARBA" id="ARBA00022527"/>
    </source>
</evidence>
<dbReference type="PROSITE" id="PS50011">
    <property type="entry name" value="PROTEIN_KINASE_DOM"/>
    <property type="match status" value="1"/>
</dbReference>
<evidence type="ECO:0000313" key="14">
    <source>
        <dbReference type="Proteomes" id="UP000472276"/>
    </source>
</evidence>
<evidence type="ECO:0000256" key="8">
    <source>
        <dbReference type="ARBA" id="ARBA00048679"/>
    </source>
</evidence>
<feature type="compositionally biased region" description="Polar residues" evidence="11">
    <location>
        <begin position="1"/>
        <end position="16"/>
    </location>
</feature>
<dbReference type="KEGG" id="oau:116320076"/>
<sequence>MNPVNPNRSITSSRTVGGSAERVKASAERRVAVRRAEQYGPQRAMPSPIPLTRLLPKDFCPSLDTGPCSSPLTKHGSTLQVPAQRLHGRVATRLWSSVIHWKQLRSVQPVGSGGFGSVYKAEYFGETVAVKKVNRSTKNKLASQQSFWAELNAAHLRHANIVRVIAATTCVPPQCGDEGSIGVILMEFVGRRNLQQVIYGGTEPLGQDRCVRYSSDIVHGLRFLHSHGVVHLDIKPANVLLTSQDVCKIADFGCSLKLDPGCEVSAASHQPLVGGTYTHRAPELLRGERVTPKADIFSFGITLWQLLTREPPYTGDREHVIYAVVAHNLRPSVQDHQVFGSEPGRLFRALLSRCWNGTPPCRPSAQELLSSLEQLQPQT</sequence>
<gene>
    <name evidence="13" type="primary">mos</name>
</gene>
<reference evidence="14" key="1">
    <citation type="submission" date="2020-03" db="EMBL/GenBank/DDBJ databases">
        <title>Evolution of repeat sequences and sex chromosomes of tilapia species revealed by chromosome-level genomes.</title>
        <authorList>
            <person name="Xu L."/>
            <person name="Tao W."/>
            <person name="Wang D."/>
            <person name="Zhou Q."/>
        </authorList>
    </citation>
    <scope>NUCLEOTIDE SEQUENCE [LARGE SCALE GENOMIC DNA]</scope>
    <source>
        <strain evidence="14">Israel</strain>
    </source>
</reference>
<keyword evidence="4 9" id="KW-0547">Nucleotide-binding</keyword>
<dbReference type="GO" id="GO:0004674">
    <property type="term" value="F:protein serine/threonine kinase activity"/>
    <property type="evidence" value="ECO:0007669"/>
    <property type="project" value="UniProtKB-KW"/>
</dbReference>
<comment type="similarity">
    <text evidence="10">Belongs to the protein kinase superfamily.</text>
</comment>
<evidence type="ECO:0000259" key="12">
    <source>
        <dbReference type="PROSITE" id="PS50011"/>
    </source>
</evidence>
<dbReference type="InterPro" id="IPR011009">
    <property type="entry name" value="Kinase-like_dom_sf"/>
</dbReference>
<evidence type="ECO:0000313" key="13">
    <source>
        <dbReference type="Ensembl" id="ENSOABP00000072248.1"/>
    </source>
</evidence>
<dbReference type="SUPFAM" id="SSF56112">
    <property type="entry name" value="Protein kinase-like (PK-like)"/>
    <property type="match status" value="1"/>
</dbReference>
<feature type="domain" description="Protein kinase" evidence="12">
    <location>
        <begin position="104"/>
        <end position="375"/>
    </location>
</feature>
<dbReference type="Gene3D" id="1.10.510.10">
    <property type="entry name" value="Transferase(Phosphotransferase) domain 1"/>
    <property type="match status" value="1"/>
</dbReference>
<dbReference type="AlphaFoldDB" id="A0AAZ1XXI0"/>
<dbReference type="InterPro" id="IPR008271">
    <property type="entry name" value="Ser/Thr_kinase_AS"/>
</dbReference>
<dbReference type="RefSeq" id="XP_031595450.1">
    <property type="nucleotide sequence ID" value="XM_031739590.2"/>
</dbReference>
<comment type="catalytic activity">
    <reaction evidence="7">
        <text>L-threonyl-[protein] + ATP = O-phospho-L-threonyl-[protein] + ADP + H(+)</text>
        <dbReference type="Rhea" id="RHEA:46608"/>
        <dbReference type="Rhea" id="RHEA-COMP:11060"/>
        <dbReference type="Rhea" id="RHEA-COMP:11605"/>
        <dbReference type="ChEBI" id="CHEBI:15378"/>
        <dbReference type="ChEBI" id="CHEBI:30013"/>
        <dbReference type="ChEBI" id="CHEBI:30616"/>
        <dbReference type="ChEBI" id="CHEBI:61977"/>
        <dbReference type="ChEBI" id="CHEBI:456216"/>
        <dbReference type="EC" id="2.7.11.1"/>
    </reaction>
</comment>
<keyword evidence="5" id="KW-0418">Kinase</keyword>
<protein>
    <recommendedName>
        <fullName evidence="1">non-specific serine/threonine protein kinase</fullName>
        <ecNumber evidence="1">2.7.11.1</ecNumber>
    </recommendedName>
</protein>
<keyword evidence="2 10" id="KW-0723">Serine/threonine-protein kinase</keyword>
<keyword evidence="14" id="KW-1185">Reference proteome</keyword>
<dbReference type="CTD" id="4342"/>
<feature type="binding site" evidence="9">
    <location>
        <position position="132"/>
    </location>
    <ligand>
        <name>ATP</name>
        <dbReference type="ChEBI" id="CHEBI:30616"/>
    </ligand>
</feature>
<evidence type="ECO:0000256" key="9">
    <source>
        <dbReference type="PROSITE-ProRule" id="PRU10141"/>
    </source>
</evidence>
<evidence type="ECO:0000256" key="7">
    <source>
        <dbReference type="ARBA" id="ARBA00047899"/>
    </source>
</evidence>
<dbReference type="Pfam" id="PF00069">
    <property type="entry name" value="Pkinase"/>
    <property type="match status" value="1"/>
</dbReference>
<evidence type="ECO:0000256" key="3">
    <source>
        <dbReference type="ARBA" id="ARBA00022679"/>
    </source>
</evidence>
<dbReference type="PANTHER" id="PTHR44329:SF285">
    <property type="entry name" value="V-MOS MOLONEY MURINE SARCOMA VIRAL ONCO HOMOLOG"/>
    <property type="match status" value="1"/>
</dbReference>